<dbReference type="EMBL" id="CP036339">
    <property type="protein sequence ID" value="QDT74336.1"/>
    <property type="molecule type" value="Genomic_DNA"/>
</dbReference>
<dbReference type="KEGG" id="llh:I41_35310"/>
<dbReference type="AlphaFoldDB" id="A0A517U129"/>
<keyword evidence="2" id="KW-1185">Reference proteome</keyword>
<proteinExistence type="predicted"/>
<name>A0A517U129_9BACT</name>
<organism evidence="1 2">
    <name type="scientific">Lacipirellula limnantheis</name>
    <dbReference type="NCBI Taxonomy" id="2528024"/>
    <lineage>
        <taxon>Bacteria</taxon>
        <taxon>Pseudomonadati</taxon>
        <taxon>Planctomycetota</taxon>
        <taxon>Planctomycetia</taxon>
        <taxon>Pirellulales</taxon>
        <taxon>Lacipirellulaceae</taxon>
        <taxon>Lacipirellula</taxon>
    </lineage>
</organism>
<dbReference type="Proteomes" id="UP000317909">
    <property type="component" value="Chromosome"/>
</dbReference>
<gene>
    <name evidence="1" type="ORF">I41_35310</name>
</gene>
<accession>A0A517U129</accession>
<sequence>MADQMNKPILASSAALLVAFYIPNLRAFAEEGGKLSAWSVKPAAIARLAEEFDGGWYSIRPPKGYVQAELSDVTAYDRAGIKVAAWTRETGGSVNPTITILSFPKPAGPGESDRAIFEGFIQSLTTKWPDAKSSEISEGLWNGDPALRFQFSATGENGEAIQGVAVCCVGDSGTFVVSALCVGDAGPGIEELAILKNSAVSCQQKSSPAP</sequence>
<protein>
    <submittedName>
        <fullName evidence="1">Uncharacterized protein</fullName>
    </submittedName>
</protein>
<reference evidence="1 2" key="1">
    <citation type="submission" date="2019-02" db="EMBL/GenBank/DDBJ databases">
        <title>Deep-cultivation of Planctomycetes and their phenomic and genomic characterization uncovers novel biology.</title>
        <authorList>
            <person name="Wiegand S."/>
            <person name="Jogler M."/>
            <person name="Boedeker C."/>
            <person name="Pinto D."/>
            <person name="Vollmers J."/>
            <person name="Rivas-Marin E."/>
            <person name="Kohn T."/>
            <person name="Peeters S.H."/>
            <person name="Heuer A."/>
            <person name="Rast P."/>
            <person name="Oberbeckmann S."/>
            <person name="Bunk B."/>
            <person name="Jeske O."/>
            <person name="Meyerdierks A."/>
            <person name="Storesund J.E."/>
            <person name="Kallscheuer N."/>
            <person name="Luecker S."/>
            <person name="Lage O.M."/>
            <person name="Pohl T."/>
            <person name="Merkel B.J."/>
            <person name="Hornburger P."/>
            <person name="Mueller R.-W."/>
            <person name="Bruemmer F."/>
            <person name="Labrenz M."/>
            <person name="Spormann A.M."/>
            <person name="Op den Camp H."/>
            <person name="Overmann J."/>
            <person name="Amann R."/>
            <person name="Jetten M.S.M."/>
            <person name="Mascher T."/>
            <person name="Medema M.H."/>
            <person name="Devos D.P."/>
            <person name="Kaster A.-K."/>
            <person name="Ovreas L."/>
            <person name="Rohde M."/>
            <person name="Galperin M.Y."/>
            <person name="Jogler C."/>
        </authorList>
    </citation>
    <scope>NUCLEOTIDE SEQUENCE [LARGE SCALE GENOMIC DNA]</scope>
    <source>
        <strain evidence="1 2">I41</strain>
    </source>
</reference>
<evidence type="ECO:0000313" key="1">
    <source>
        <dbReference type="EMBL" id="QDT74336.1"/>
    </source>
</evidence>
<evidence type="ECO:0000313" key="2">
    <source>
        <dbReference type="Proteomes" id="UP000317909"/>
    </source>
</evidence>